<name>A0A6M4IWK7_9BACT</name>
<organism evidence="3 4">
    <name type="scientific">Gemmatimonas groenlandica</name>
    <dbReference type="NCBI Taxonomy" id="2732249"/>
    <lineage>
        <taxon>Bacteria</taxon>
        <taxon>Pseudomonadati</taxon>
        <taxon>Gemmatimonadota</taxon>
        <taxon>Gemmatimonadia</taxon>
        <taxon>Gemmatimonadales</taxon>
        <taxon>Gemmatimonadaceae</taxon>
        <taxon>Gemmatimonas</taxon>
    </lineage>
</organism>
<feature type="signal peptide" evidence="1">
    <location>
        <begin position="1"/>
        <end position="17"/>
    </location>
</feature>
<dbReference type="InterPro" id="IPR038725">
    <property type="entry name" value="YdaG_split_barrel_FMN-bd"/>
</dbReference>
<evidence type="ECO:0000313" key="3">
    <source>
        <dbReference type="EMBL" id="QJR37282.1"/>
    </source>
</evidence>
<keyword evidence="1" id="KW-0732">Signal</keyword>
<dbReference type="InterPro" id="IPR052917">
    <property type="entry name" value="Stress-Dev_Protein"/>
</dbReference>
<evidence type="ECO:0000259" key="2">
    <source>
        <dbReference type="Pfam" id="PF16242"/>
    </source>
</evidence>
<dbReference type="InterPro" id="IPR012349">
    <property type="entry name" value="Split_barrel_FMN-bd"/>
</dbReference>
<keyword evidence="4" id="KW-1185">Reference proteome</keyword>
<dbReference type="KEGG" id="ggr:HKW67_18065"/>
<dbReference type="PANTHER" id="PTHR34818">
    <property type="entry name" value="PROTEIN BLI-3"/>
    <property type="match status" value="1"/>
</dbReference>
<evidence type="ECO:0000313" key="4">
    <source>
        <dbReference type="Proteomes" id="UP000500938"/>
    </source>
</evidence>
<proteinExistence type="predicted"/>
<accession>A0A6M4IWK7</accession>
<reference evidence="3 4" key="1">
    <citation type="submission" date="2020-05" db="EMBL/GenBank/DDBJ databases">
        <title>Complete genome sequence of Gemmatimonas greenlandica TET16.</title>
        <authorList>
            <person name="Zeng Y."/>
        </authorList>
    </citation>
    <scope>NUCLEOTIDE SEQUENCE [LARGE SCALE GENOMIC DNA]</scope>
    <source>
        <strain evidence="3 4">TET16</strain>
    </source>
</reference>
<dbReference type="PANTHER" id="PTHR34818:SF1">
    <property type="entry name" value="PROTEIN BLI-3"/>
    <property type="match status" value="1"/>
</dbReference>
<feature type="domain" description="General stress protein FMN-binding split barrel" evidence="2">
    <location>
        <begin position="48"/>
        <end position="149"/>
    </location>
</feature>
<dbReference type="Pfam" id="PF16242">
    <property type="entry name" value="Pyrid_ox_like"/>
    <property type="match status" value="1"/>
</dbReference>
<dbReference type="Gene3D" id="2.30.110.10">
    <property type="entry name" value="Electron Transport, Fmn-binding Protein, Chain A"/>
    <property type="match status" value="1"/>
</dbReference>
<protein>
    <submittedName>
        <fullName evidence="3">Pyridoxamine 5'-phosphate oxidase family protein</fullName>
    </submittedName>
</protein>
<dbReference type="AlphaFoldDB" id="A0A6M4IWK7"/>
<sequence>MRILSAVLLAAPMLLSAQTTPVRPSTLSPALLEAAARQIVASVPYPTFITTDANGHPQARTVQPMAPDSGWAVWFATNPRTRKVTEIARHPHVVLHYFDPVTQSYVALAGRARVVRDRPTKDAHWNPQWSTYYPDRDTSVVLIVVQAERLEIVSAKLGVEGDKATWRPPTLRLRPRK</sequence>
<feature type="chain" id="PRO_5027119334" evidence="1">
    <location>
        <begin position="18"/>
        <end position="177"/>
    </location>
</feature>
<dbReference type="SUPFAM" id="SSF50475">
    <property type="entry name" value="FMN-binding split barrel"/>
    <property type="match status" value="1"/>
</dbReference>
<dbReference type="RefSeq" id="WP_171226716.1">
    <property type="nucleotide sequence ID" value="NZ_CP053085.1"/>
</dbReference>
<gene>
    <name evidence="3" type="ORF">HKW67_18065</name>
</gene>
<dbReference type="Proteomes" id="UP000500938">
    <property type="component" value="Chromosome"/>
</dbReference>
<evidence type="ECO:0000256" key="1">
    <source>
        <dbReference type="SAM" id="SignalP"/>
    </source>
</evidence>
<dbReference type="EMBL" id="CP053085">
    <property type="protein sequence ID" value="QJR37282.1"/>
    <property type="molecule type" value="Genomic_DNA"/>
</dbReference>